<accession>A0A1Z4LUH5</accession>
<dbReference type="Proteomes" id="UP000218418">
    <property type="component" value="Chromosome"/>
</dbReference>
<evidence type="ECO:0000313" key="2">
    <source>
        <dbReference type="Proteomes" id="UP000218418"/>
    </source>
</evidence>
<gene>
    <name evidence="1" type="ORF">NIES267_42240</name>
</gene>
<organism evidence="1 2">
    <name type="scientific">Calothrix parasitica NIES-267</name>
    <dbReference type="NCBI Taxonomy" id="1973488"/>
    <lineage>
        <taxon>Bacteria</taxon>
        <taxon>Bacillati</taxon>
        <taxon>Cyanobacteriota</taxon>
        <taxon>Cyanophyceae</taxon>
        <taxon>Nostocales</taxon>
        <taxon>Calotrichaceae</taxon>
        <taxon>Calothrix</taxon>
    </lineage>
</organism>
<evidence type="ECO:0000313" key="1">
    <source>
        <dbReference type="EMBL" id="BAY84728.1"/>
    </source>
</evidence>
<dbReference type="AlphaFoldDB" id="A0A1Z4LUH5"/>
<dbReference type="EMBL" id="AP018227">
    <property type="protein sequence ID" value="BAY84728.1"/>
    <property type="molecule type" value="Genomic_DNA"/>
</dbReference>
<keyword evidence="2" id="KW-1185">Reference proteome</keyword>
<name>A0A1Z4LUH5_9CYAN</name>
<sequence length="48" mass="5630">MYTGNNQIRSQFGKLFNLSVGSTIENIPAFTRYKGETHYTFVLKNEWK</sequence>
<protein>
    <submittedName>
        <fullName evidence="1">Uncharacterized protein</fullName>
    </submittedName>
</protein>
<proteinExistence type="predicted"/>
<reference evidence="1 2" key="1">
    <citation type="submission" date="2017-06" db="EMBL/GenBank/DDBJ databases">
        <title>Genome sequencing of cyanobaciteial culture collection at National Institute for Environmental Studies (NIES).</title>
        <authorList>
            <person name="Hirose Y."/>
            <person name="Shimura Y."/>
            <person name="Fujisawa T."/>
            <person name="Nakamura Y."/>
            <person name="Kawachi M."/>
        </authorList>
    </citation>
    <scope>NUCLEOTIDE SEQUENCE [LARGE SCALE GENOMIC DNA]</scope>
    <source>
        <strain evidence="1 2">NIES-267</strain>
    </source>
</reference>